<evidence type="ECO:0000313" key="2">
    <source>
        <dbReference type="Proteomes" id="UP000185598"/>
    </source>
</evidence>
<name>A0A1Q9A0G4_9HYPH</name>
<gene>
    <name evidence="1" type="ORF">BJF91_10910</name>
</gene>
<proteinExistence type="predicted"/>
<comment type="caution">
    <text evidence="1">The sequence shown here is derived from an EMBL/GenBank/DDBJ whole genome shotgun (WGS) entry which is preliminary data.</text>
</comment>
<dbReference type="AlphaFoldDB" id="A0A1Q9A0G4"/>
<dbReference type="EMBL" id="MKIN01000026">
    <property type="protein sequence ID" value="OLP47923.1"/>
    <property type="molecule type" value="Genomic_DNA"/>
</dbReference>
<reference evidence="1 2" key="1">
    <citation type="submission" date="2016-09" db="EMBL/GenBank/DDBJ databases">
        <title>Rhizobium oryziradicis sp. nov., isolated from the root of rice.</title>
        <authorList>
            <person name="Zhao J."/>
            <person name="Zhang X."/>
        </authorList>
    </citation>
    <scope>NUCLEOTIDE SEQUENCE [LARGE SCALE GENOMIC DNA]</scope>
    <source>
        <strain evidence="1 2">14971</strain>
    </source>
</reference>
<organism evidence="1 2">
    <name type="scientific">Allorhizobium taibaishanense</name>
    <dbReference type="NCBI Taxonomy" id="887144"/>
    <lineage>
        <taxon>Bacteria</taxon>
        <taxon>Pseudomonadati</taxon>
        <taxon>Pseudomonadota</taxon>
        <taxon>Alphaproteobacteria</taxon>
        <taxon>Hyphomicrobiales</taxon>
        <taxon>Rhizobiaceae</taxon>
        <taxon>Rhizobium/Agrobacterium group</taxon>
        <taxon>Allorhizobium</taxon>
    </lineage>
</organism>
<accession>A0A1Q9A0G4</accession>
<dbReference type="Proteomes" id="UP000185598">
    <property type="component" value="Unassembled WGS sequence"/>
</dbReference>
<dbReference type="Gene3D" id="3.30.360.10">
    <property type="entry name" value="Dihydrodipicolinate Reductase, domain 2"/>
    <property type="match status" value="1"/>
</dbReference>
<keyword evidence="2" id="KW-1185">Reference proteome</keyword>
<protein>
    <submittedName>
        <fullName evidence="1">Uncharacterized protein</fullName>
    </submittedName>
</protein>
<dbReference type="STRING" id="887144.BJF91_10910"/>
<evidence type="ECO:0000313" key="1">
    <source>
        <dbReference type="EMBL" id="OLP47923.1"/>
    </source>
</evidence>
<sequence length="107" mass="11798">MAVRFAQAHGSFARSRVARGRKCRLQWETHGSQGTIVFCQENMNELWIHRPGEAGLVRYVTGPDQPDFLVFCPAPGHNSGFNEQMIIKAQDLLMAIAGAPNTGPDFA</sequence>